<dbReference type="PANTHER" id="PTHR34309">
    <property type="entry name" value="SLR1406 PROTEIN"/>
    <property type="match status" value="1"/>
</dbReference>
<keyword evidence="2" id="KW-1185">Reference proteome</keyword>
<dbReference type="InterPro" id="IPR038084">
    <property type="entry name" value="PduO/GlcC-like_sf"/>
</dbReference>
<comment type="caution">
    <text evidence="1">The sequence shown here is derived from an EMBL/GenBank/DDBJ whole genome shotgun (WGS) entry which is preliminary data.</text>
</comment>
<dbReference type="Gene3D" id="3.30.450.150">
    <property type="entry name" value="Haem-degrading domain"/>
    <property type="match status" value="1"/>
</dbReference>
<proteinExistence type="predicted"/>
<evidence type="ECO:0000313" key="2">
    <source>
        <dbReference type="Proteomes" id="UP001223743"/>
    </source>
</evidence>
<dbReference type="SUPFAM" id="SSF143744">
    <property type="entry name" value="GlcG-like"/>
    <property type="match status" value="1"/>
</dbReference>
<name>A0ABU0M9F5_9HYPH</name>
<dbReference type="Pfam" id="PF03928">
    <property type="entry name" value="HbpS-like"/>
    <property type="match status" value="1"/>
</dbReference>
<dbReference type="InterPro" id="IPR052517">
    <property type="entry name" value="GlcG_carb_metab_protein"/>
</dbReference>
<dbReference type="RefSeq" id="WP_266283096.1">
    <property type="nucleotide sequence ID" value="NZ_JAPKNF010000002.1"/>
</dbReference>
<dbReference type="EMBL" id="JAUSWJ010000001">
    <property type="protein sequence ID" value="MDQ0517547.1"/>
    <property type="molecule type" value="Genomic_DNA"/>
</dbReference>
<dbReference type="Proteomes" id="UP001223743">
    <property type="component" value="Unassembled WGS sequence"/>
</dbReference>
<reference evidence="1 2" key="1">
    <citation type="submission" date="2023-07" db="EMBL/GenBank/DDBJ databases">
        <title>Genomic Encyclopedia of Type Strains, Phase IV (KMG-IV): sequencing the most valuable type-strain genomes for metagenomic binning, comparative biology and taxonomic classification.</title>
        <authorList>
            <person name="Goeker M."/>
        </authorList>
    </citation>
    <scope>NUCLEOTIDE SEQUENCE [LARGE SCALE GENOMIC DNA]</scope>
    <source>
        <strain evidence="1 2">B1-1</strain>
    </source>
</reference>
<sequence length="144" mass="14578">MTDAVTRPSLKLTHAAALKALAAAVAKAEEIGWHVNVVIVDEGGNLLAAVRMDDAKFLSVTTATHKAMSAASHRRPTTEIDAELATSLALASNGRLTNMAGGLPIVIDGVCVGGIGIGSAPDDEDVEIARAGLAALGAAERMPA</sequence>
<dbReference type="InterPro" id="IPR005624">
    <property type="entry name" value="PduO/GlcC-like"/>
</dbReference>
<evidence type="ECO:0000313" key="1">
    <source>
        <dbReference type="EMBL" id="MDQ0517547.1"/>
    </source>
</evidence>
<organism evidence="1 2">
    <name type="scientific">Kaistia geumhonensis</name>
    <dbReference type="NCBI Taxonomy" id="410839"/>
    <lineage>
        <taxon>Bacteria</taxon>
        <taxon>Pseudomonadati</taxon>
        <taxon>Pseudomonadota</taxon>
        <taxon>Alphaproteobacteria</taxon>
        <taxon>Hyphomicrobiales</taxon>
        <taxon>Kaistiaceae</taxon>
        <taxon>Kaistia</taxon>
    </lineage>
</organism>
<accession>A0ABU0M9F5</accession>
<protein>
    <submittedName>
        <fullName evidence="1">Uncharacterized protein GlcG (DUF336 family)</fullName>
    </submittedName>
</protein>
<dbReference type="PANTHER" id="PTHR34309:SF1">
    <property type="entry name" value="PROTEIN GLCG"/>
    <property type="match status" value="1"/>
</dbReference>
<gene>
    <name evidence="1" type="ORF">QO015_003160</name>
</gene>